<evidence type="ECO:0000256" key="1">
    <source>
        <dbReference type="SAM" id="Phobius"/>
    </source>
</evidence>
<gene>
    <name evidence="2" type="ORF">BIV23_26150</name>
</gene>
<proteinExistence type="predicted"/>
<keyword evidence="3" id="KW-1185">Reference proteome</keyword>
<evidence type="ECO:0000313" key="2">
    <source>
        <dbReference type="EMBL" id="OIK01224.1"/>
    </source>
</evidence>
<feature type="transmembrane region" description="Helical" evidence="1">
    <location>
        <begin position="84"/>
        <end position="102"/>
    </location>
</feature>
<dbReference type="AlphaFoldDB" id="A0A1S2Q597"/>
<feature type="transmembrane region" description="Helical" evidence="1">
    <location>
        <begin position="41"/>
        <end position="63"/>
    </location>
</feature>
<dbReference type="Pfam" id="PF05437">
    <property type="entry name" value="AzlD"/>
    <property type="match status" value="1"/>
</dbReference>
<dbReference type="EMBL" id="MLYO01000045">
    <property type="protein sequence ID" value="OIK01224.1"/>
    <property type="molecule type" value="Genomic_DNA"/>
</dbReference>
<dbReference type="Proteomes" id="UP000179642">
    <property type="component" value="Unassembled WGS sequence"/>
</dbReference>
<organism evidence="2 3">
    <name type="scientific">Streptomyces monashensis</name>
    <dbReference type="NCBI Taxonomy" id="1678012"/>
    <lineage>
        <taxon>Bacteria</taxon>
        <taxon>Bacillati</taxon>
        <taxon>Actinomycetota</taxon>
        <taxon>Actinomycetes</taxon>
        <taxon>Kitasatosporales</taxon>
        <taxon>Streptomycetaceae</taxon>
        <taxon>Streptomyces</taxon>
    </lineage>
</organism>
<keyword evidence="1" id="KW-0812">Transmembrane</keyword>
<evidence type="ECO:0000313" key="3">
    <source>
        <dbReference type="Proteomes" id="UP000179642"/>
    </source>
</evidence>
<keyword evidence="1" id="KW-0472">Membrane</keyword>
<reference evidence="2 3" key="1">
    <citation type="submission" date="2016-10" db="EMBL/GenBank/DDBJ databases">
        <title>Genome sequence of Streptomyces sp. MUSC 1.</title>
        <authorList>
            <person name="Lee L.-H."/>
            <person name="Ser H.-L."/>
            <person name="Law J.W.-F."/>
        </authorList>
    </citation>
    <scope>NUCLEOTIDE SEQUENCE [LARGE SCALE GENOMIC DNA]</scope>
    <source>
        <strain evidence="2 3">MUSC 1</strain>
    </source>
</reference>
<name>A0A1S2Q597_9ACTN</name>
<sequence length="104" mass="10377">MNATVVVILALAVGTYAFRLVGPVLHGRVTVPPRVQELASAGAVVLLVALLATGALTEGGGFAGWARPAGVLVAVLLAWRRAPFVVVVVGAAATTALLRVAGVA</sequence>
<dbReference type="InterPro" id="IPR008407">
    <property type="entry name" value="Brnchd-chn_aa_trnsp_AzlD"/>
</dbReference>
<protein>
    <submittedName>
        <fullName evidence="2">Branched-chain amino acid transporter</fullName>
    </submittedName>
</protein>
<comment type="caution">
    <text evidence="2">The sequence shown here is derived from an EMBL/GenBank/DDBJ whole genome shotgun (WGS) entry which is preliminary data.</text>
</comment>
<accession>A0A1S2Q597</accession>
<dbReference type="OrthoDB" id="4484240at2"/>
<keyword evidence="1" id="KW-1133">Transmembrane helix</keyword>
<dbReference type="RefSeq" id="WP_071383418.1">
    <property type="nucleotide sequence ID" value="NZ_MLYO01000045.1"/>
</dbReference>